<dbReference type="InterPro" id="IPR027843">
    <property type="entry name" value="DUF4440"/>
</dbReference>
<name>A0A7Y2JXP1_9BURK</name>
<dbReference type="Proteomes" id="UP000533905">
    <property type="component" value="Unassembled WGS sequence"/>
</dbReference>
<proteinExistence type="predicted"/>
<accession>A0A7Y2JXP1</accession>
<keyword evidence="1" id="KW-0732">Signal</keyword>
<dbReference type="Gene3D" id="3.10.450.50">
    <property type="match status" value="1"/>
</dbReference>
<dbReference type="AlphaFoldDB" id="A0A7Y2JXP1"/>
<dbReference type="SUPFAM" id="SSF54427">
    <property type="entry name" value="NTF2-like"/>
    <property type="match status" value="1"/>
</dbReference>
<gene>
    <name evidence="3" type="ORF">HGB41_01335</name>
</gene>
<feature type="chain" id="PRO_5030711591" evidence="1">
    <location>
        <begin position="22"/>
        <end position="164"/>
    </location>
</feature>
<feature type="signal peptide" evidence="1">
    <location>
        <begin position="1"/>
        <end position="21"/>
    </location>
</feature>
<protein>
    <submittedName>
        <fullName evidence="3">Nuclear transport factor 2 family protein</fullName>
    </submittedName>
</protein>
<sequence length="164" mass="18241">MKTSLAAAAVAALLAPCAACAQVTNDNWEASARQFDSEYWKAFNACEVQTQTRMNAEDLEFYHDIGGIMRGRASFAESTAKNICGRSDWRLRRAEVPGTVKLYPLRSNGKVYGAVLSGEHYFYHTNKGHPETLEGKARFTHTLLLKDGEWQVARVLSFDHGPAK</sequence>
<reference evidence="3 4" key="1">
    <citation type="submission" date="2020-04" db="EMBL/GenBank/DDBJ databases">
        <title>Massilia sp. nov., a cold adapted bacteria isolated from Arctic soil.</title>
        <authorList>
            <person name="Son J."/>
            <person name="Ka J.-O."/>
        </authorList>
    </citation>
    <scope>NUCLEOTIDE SEQUENCE [LARGE SCALE GENOMIC DNA]</scope>
    <source>
        <strain evidence="3 4">ML15P13</strain>
    </source>
</reference>
<evidence type="ECO:0000256" key="1">
    <source>
        <dbReference type="SAM" id="SignalP"/>
    </source>
</evidence>
<keyword evidence="4" id="KW-1185">Reference proteome</keyword>
<dbReference type="Pfam" id="PF14534">
    <property type="entry name" value="DUF4440"/>
    <property type="match status" value="1"/>
</dbReference>
<dbReference type="RefSeq" id="WP_171080329.1">
    <property type="nucleotide sequence ID" value="NZ_JABAIV010000001.1"/>
</dbReference>
<feature type="domain" description="DUF4440" evidence="2">
    <location>
        <begin position="34"/>
        <end position="152"/>
    </location>
</feature>
<dbReference type="EMBL" id="JABAIV010000001">
    <property type="protein sequence ID" value="NNG21649.1"/>
    <property type="molecule type" value="Genomic_DNA"/>
</dbReference>
<organism evidence="3 4">
    <name type="scientific">Telluria aromaticivorans</name>
    <dbReference type="NCBI Taxonomy" id="2725995"/>
    <lineage>
        <taxon>Bacteria</taxon>
        <taxon>Pseudomonadati</taxon>
        <taxon>Pseudomonadota</taxon>
        <taxon>Betaproteobacteria</taxon>
        <taxon>Burkholderiales</taxon>
        <taxon>Oxalobacteraceae</taxon>
        <taxon>Telluria group</taxon>
        <taxon>Telluria</taxon>
    </lineage>
</organism>
<evidence type="ECO:0000313" key="4">
    <source>
        <dbReference type="Proteomes" id="UP000533905"/>
    </source>
</evidence>
<comment type="caution">
    <text evidence="3">The sequence shown here is derived from an EMBL/GenBank/DDBJ whole genome shotgun (WGS) entry which is preliminary data.</text>
</comment>
<evidence type="ECO:0000313" key="3">
    <source>
        <dbReference type="EMBL" id="NNG21649.1"/>
    </source>
</evidence>
<evidence type="ECO:0000259" key="2">
    <source>
        <dbReference type="Pfam" id="PF14534"/>
    </source>
</evidence>
<dbReference type="InterPro" id="IPR032710">
    <property type="entry name" value="NTF2-like_dom_sf"/>
</dbReference>